<comment type="caution">
    <text evidence="1">The sequence shown here is derived from an EMBL/GenBank/DDBJ whole genome shotgun (WGS) entry which is preliminary data.</text>
</comment>
<evidence type="ECO:0000313" key="1">
    <source>
        <dbReference type="EMBL" id="PZF74822.1"/>
    </source>
</evidence>
<protein>
    <submittedName>
        <fullName evidence="1">Uncharacterized protein</fullName>
    </submittedName>
</protein>
<evidence type="ECO:0000313" key="2">
    <source>
        <dbReference type="Proteomes" id="UP000248745"/>
    </source>
</evidence>
<dbReference type="Proteomes" id="UP000248745">
    <property type="component" value="Unassembled WGS sequence"/>
</dbReference>
<organism evidence="1 2">
    <name type="scientific">Taibaiella soli</name>
    <dbReference type="NCBI Taxonomy" id="1649169"/>
    <lineage>
        <taxon>Bacteria</taxon>
        <taxon>Pseudomonadati</taxon>
        <taxon>Bacteroidota</taxon>
        <taxon>Chitinophagia</taxon>
        <taxon>Chitinophagales</taxon>
        <taxon>Chitinophagaceae</taxon>
        <taxon>Taibaiella</taxon>
    </lineage>
</organism>
<name>A0A2W2AMQ9_9BACT</name>
<keyword evidence="2" id="KW-1185">Reference proteome</keyword>
<accession>A0A2W2AMQ9</accession>
<gene>
    <name evidence="1" type="ORF">DN068_01090</name>
</gene>
<proteinExistence type="predicted"/>
<dbReference type="EMBL" id="QKTW01000002">
    <property type="protein sequence ID" value="PZF74822.1"/>
    <property type="molecule type" value="Genomic_DNA"/>
</dbReference>
<sequence length="268" mass="31397">MFSLKSNAQTNSIFYKNEIKYAEVITNPELEKGIGCYTKFRFADSAVTHGYNIDLVQYCVTDTICDTNFNSQKIIGCGDYKFLIWSQWRDSVQADLLKDKIFSSTEEREKYTKEHLPELMYTDKKELPSPTTQNIIIKNDSVWYKDQYFNVFMYTNHPGELMQGYWGEDSAYAVQNILTGLGDTTITWKGRKIDCYQFYYDMILSGEGPIDRLIKKEIVEKASGLPIMTYMQYYRCNNFDECRGSLKKLKLYQTHYTFIYSLNPAKQN</sequence>
<dbReference type="AlphaFoldDB" id="A0A2W2AMQ9"/>
<reference evidence="1 2" key="1">
    <citation type="submission" date="2018-06" db="EMBL/GenBank/DDBJ databases">
        <title>Mucibacter soli gen. nov., sp. nov., a new member of the family Chitinophagaceae producing mucin.</title>
        <authorList>
            <person name="Kim M.-K."/>
            <person name="Park S."/>
            <person name="Kim T.-S."/>
            <person name="Joung Y."/>
            <person name="Han J.-H."/>
            <person name="Kim S.B."/>
        </authorList>
    </citation>
    <scope>NUCLEOTIDE SEQUENCE [LARGE SCALE GENOMIC DNA]</scope>
    <source>
        <strain evidence="1 2">R1-15</strain>
    </source>
</reference>